<name>A0A509A1U0_KLEPN</name>
<reference evidence="1" key="1">
    <citation type="submission" date="2018-06" db="EMBL/GenBank/DDBJ databases">
        <authorList>
            <consortium name="Pathogen Informatics"/>
        </authorList>
    </citation>
    <scope>NUCLEOTIDE SEQUENCE</scope>
    <source>
        <strain evidence="1">NCTC11678</strain>
    </source>
</reference>
<proteinExistence type="predicted"/>
<organism evidence="1">
    <name type="scientific">Klebsiella pneumoniae</name>
    <dbReference type="NCBI Taxonomy" id="573"/>
    <lineage>
        <taxon>Bacteria</taxon>
        <taxon>Pseudomonadati</taxon>
        <taxon>Pseudomonadota</taxon>
        <taxon>Gammaproteobacteria</taxon>
        <taxon>Enterobacterales</taxon>
        <taxon>Enterobacteriaceae</taxon>
        <taxon>Klebsiella/Raoultella group</taxon>
        <taxon>Klebsiella</taxon>
        <taxon>Klebsiella pneumoniae complex</taxon>
    </lineage>
</organism>
<sequence>MGYRLPGLRIDNVRDAFAIEFIVVAIAAGGADAVTIDVDNRLNGVFAVGRFLDRYPPGLPSPFIPRLTSAPPTDTR</sequence>
<evidence type="ECO:0000313" key="1">
    <source>
        <dbReference type="EMBL" id="VUA76976.1"/>
    </source>
</evidence>
<dbReference type="AlphaFoldDB" id="A0A509A1U0"/>
<accession>A0A509A1U0</accession>
<protein>
    <submittedName>
        <fullName evidence="1">Uncharacterized protein</fullName>
    </submittedName>
</protein>
<dbReference type="EMBL" id="CABFNL010000002">
    <property type="protein sequence ID" value="VUA76976.1"/>
    <property type="molecule type" value="Genomic_DNA"/>
</dbReference>
<gene>
    <name evidence="1" type="ORF">NCTC11678_01566</name>
</gene>